<keyword evidence="1" id="KW-1133">Transmembrane helix</keyword>
<evidence type="ECO:0000313" key="2">
    <source>
        <dbReference type="EMBL" id="OGH78839.1"/>
    </source>
</evidence>
<proteinExistence type="predicted"/>
<evidence type="ECO:0000256" key="1">
    <source>
        <dbReference type="SAM" id="Phobius"/>
    </source>
</evidence>
<dbReference type="AlphaFoldDB" id="A0A1F6N4I0"/>
<protein>
    <submittedName>
        <fullName evidence="2">Uncharacterized protein</fullName>
    </submittedName>
</protein>
<organism evidence="2 3">
    <name type="scientific">Candidatus Magasanikbacteria bacterium RIFCSPLOWO2_01_FULL_40_15</name>
    <dbReference type="NCBI Taxonomy" id="1798686"/>
    <lineage>
        <taxon>Bacteria</taxon>
        <taxon>Candidatus Magasanikiibacteriota</taxon>
    </lineage>
</organism>
<keyword evidence="1" id="KW-0472">Membrane</keyword>
<keyword evidence="1" id="KW-0812">Transmembrane</keyword>
<evidence type="ECO:0000313" key="3">
    <source>
        <dbReference type="Proteomes" id="UP000177040"/>
    </source>
</evidence>
<feature type="transmembrane region" description="Helical" evidence="1">
    <location>
        <begin position="49"/>
        <end position="67"/>
    </location>
</feature>
<sequence length="310" mass="35284">MFKNPPEKPVEKKLIDNFSRYTDPTGEFTNRDLQMGEWYVKHRIMLREIVVTILAIIIVIFGGYSLYRIIEYTFFGYRHDERVRADLTKTTIPVKTLHNSVSATPLSIDSVSVYPSTPGKYDFVAMVQNLNDRWLARVTYVFSWDGGETLSMESVVLPNKKMPLMAIGVPRDSAPDTARLVIKTIDWQNLDNHNYSDPAKFVAERTDFTTEDLVFSPANSIAGNAINQIKFNLKNNTGYAYWEVPFAVVLKKGDVVVGVKRFIVDSLEAGEKRLIQLSSLVDGLDVDAIELYPDLDILDQENYQKPKDDL</sequence>
<reference evidence="2 3" key="1">
    <citation type="journal article" date="2016" name="Nat. Commun.">
        <title>Thousands of microbial genomes shed light on interconnected biogeochemical processes in an aquifer system.</title>
        <authorList>
            <person name="Anantharaman K."/>
            <person name="Brown C.T."/>
            <person name="Hug L.A."/>
            <person name="Sharon I."/>
            <person name="Castelle C.J."/>
            <person name="Probst A.J."/>
            <person name="Thomas B.C."/>
            <person name="Singh A."/>
            <person name="Wilkins M.J."/>
            <person name="Karaoz U."/>
            <person name="Brodie E.L."/>
            <person name="Williams K.H."/>
            <person name="Hubbard S.S."/>
            <person name="Banfield J.F."/>
        </authorList>
    </citation>
    <scope>NUCLEOTIDE SEQUENCE [LARGE SCALE GENOMIC DNA]</scope>
</reference>
<comment type="caution">
    <text evidence="2">The sequence shown here is derived from an EMBL/GenBank/DDBJ whole genome shotgun (WGS) entry which is preliminary data.</text>
</comment>
<gene>
    <name evidence="2" type="ORF">A2983_00705</name>
</gene>
<name>A0A1F6N4I0_9BACT</name>
<accession>A0A1F6N4I0</accession>
<dbReference type="Proteomes" id="UP000177040">
    <property type="component" value="Unassembled WGS sequence"/>
</dbReference>
<dbReference type="EMBL" id="MFQH01000001">
    <property type="protein sequence ID" value="OGH78839.1"/>
    <property type="molecule type" value="Genomic_DNA"/>
</dbReference>